<organism evidence="3 4">
    <name type="scientific">candidate division WOR_3 bacterium SM23_60</name>
    <dbReference type="NCBI Taxonomy" id="1703780"/>
    <lineage>
        <taxon>Bacteria</taxon>
        <taxon>Bacteria division WOR-3</taxon>
    </lineage>
</organism>
<feature type="transmembrane region" description="Helical" evidence="1">
    <location>
        <begin position="35"/>
        <end position="54"/>
    </location>
</feature>
<dbReference type="Gene3D" id="1.10.3730.20">
    <property type="match status" value="1"/>
</dbReference>
<feature type="transmembrane region" description="Helical" evidence="1">
    <location>
        <begin position="247"/>
        <end position="268"/>
    </location>
</feature>
<name>A0A0S8GKS0_UNCW3</name>
<keyword evidence="1" id="KW-0812">Transmembrane</keyword>
<feature type="transmembrane region" description="Helical" evidence="1">
    <location>
        <begin position="66"/>
        <end position="87"/>
    </location>
</feature>
<dbReference type="InterPro" id="IPR000620">
    <property type="entry name" value="EamA_dom"/>
</dbReference>
<dbReference type="Pfam" id="PF00892">
    <property type="entry name" value="EamA"/>
    <property type="match status" value="2"/>
</dbReference>
<dbReference type="GO" id="GO:0016020">
    <property type="term" value="C:membrane"/>
    <property type="evidence" value="ECO:0007669"/>
    <property type="project" value="InterPro"/>
</dbReference>
<feature type="transmembrane region" description="Helical" evidence="1">
    <location>
        <begin position="182"/>
        <end position="204"/>
    </location>
</feature>
<proteinExistence type="predicted"/>
<dbReference type="EMBL" id="LJUO01000018">
    <property type="protein sequence ID" value="KPK72980.1"/>
    <property type="molecule type" value="Genomic_DNA"/>
</dbReference>
<feature type="transmembrane region" description="Helical" evidence="1">
    <location>
        <begin position="224"/>
        <end position="241"/>
    </location>
</feature>
<dbReference type="InterPro" id="IPR037185">
    <property type="entry name" value="EmrE-like"/>
</dbReference>
<feature type="transmembrane region" description="Helical" evidence="1">
    <location>
        <begin position="122"/>
        <end position="140"/>
    </location>
</feature>
<evidence type="ECO:0000313" key="4">
    <source>
        <dbReference type="Proteomes" id="UP000051096"/>
    </source>
</evidence>
<feature type="transmembrane region" description="Helical" evidence="1">
    <location>
        <begin position="152"/>
        <end position="176"/>
    </location>
</feature>
<comment type="caution">
    <text evidence="3">The sequence shown here is derived from an EMBL/GenBank/DDBJ whole genome shotgun (WGS) entry which is preliminary data.</text>
</comment>
<dbReference type="AlphaFoldDB" id="A0A0S8GKS0"/>
<dbReference type="SUPFAM" id="SSF103481">
    <property type="entry name" value="Multidrug resistance efflux transporter EmrE"/>
    <property type="match status" value="2"/>
</dbReference>
<feature type="domain" description="EamA" evidence="2">
    <location>
        <begin position="154"/>
        <end position="292"/>
    </location>
</feature>
<feature type="transmembrane region" description="Helical" evidence="1">
    <location>
        <begin position="94"/>
        <end position="116"/>
    </location>
</feature>
<reference evidence="3 4" key="1">
    <citation type="journal article" date="2015" name="Microbiome">
        <title>Genomic resolution of linkages in carbon, nitrogen, and sulfur cycling among widespread estuary sediment bacteria.</title>
        <authorList>
            <person name="Baker B.J."/>
            <person name="Lazar C.S."/>
            <person name="Teske A.P."/>
            <person name="Dick G.J."/>
        </authorList>
    </citation>
    <scope>NUCLEOTIDE SEQUENCE [LARGE SCALE GENOMIC DNA]</scope>
    <source>
        <strain evidence="3">SM23_60</strain>
    </source>
</reference>
<evidence type="ECO:0000256" key="1">
    <source>
        <dbReference type="SAM" id="Phobius"/>
    </source>
</evidence>
<protein>
    <recommendedName>
        <fullName evidence="2">EamA domain-containing protein</fullName>
    </recommendedName>
</protein>
<sequence>MLYVGESLSLLSAILWALAIIFFRKSGRRVHPLSLNMFKNLLAFGLFIPTVYVFGETLLRPAPVQVYLILLVSGFIGIAIGDTLLFGSLNNLGAGLSAIVVCLYSPFIIVLSLIFLKETLSALQILGAIMIIGAVLIATIRKQNHTENNTQLVTGVVLGILASASMAVSVVIMKPILEVSPLVWTTLIRLCGGIIGLAVVFLLYPQRRALVDSLITTRSWTHTIIGSLIGAYAAMLIWLGGMKYTQASIASALNQTSTIFIFVFAALLLNERMDLRKTIGVVLAFAGSVLVTFF</sequence>
<accession>A0A0S8GKS0</accession>
<dbReference type="Proteomes" id="UP000051096">
    <property type="component" value="Unassembled WGS sequence"/>
</dbReference>
<evidence type="ECO:0000313" key="3">
    <source>
        <dbReference type="EMBL" id="KPK72980.1"/>
    </source>
</evidence>
<dbReference type="PANTHER" id="PTHR22911:SF137">
    <property type="entry name" value="SOLUTE CARRIER FAMILY 35 MEMBER G2-RELATED"/>
    <property type="match status" value="1"/>
</dbReference>
<keyword evidence="1" id="KW-0472">Membrane</keyword>
<feature type="domain" description="EamA" evidence="2">
    <location>
        <begin position="5"/>
        <end position="138"/>
    </location>
</feature>
<gene>
    <name evidence="3" type="ORF">AMJ87_03090</name>
</gene>
<feature type="transmembrane region" description="Helical" evidence="1">
    <location>
        <begin position="6"/>
        <end position="23"/>
    </location>
</feature>
<keyword evidence="1" id="KW-1133">Transmembrane helix</keyword>
<dbReference type="PANTHER" id="PTHR22911">
    <property type="entry name" value="ACYL-MALONYL CONDENSING ENZYME-RELATED"/>
    <property type="match status" value="1"/>
</dbReference>
<evidence type="ECO:0000259" key="2">
    <source>
        <dbReference type="Pfam" id="PF00892"/>
    </source>
</evidence>